<dbReference type="PROSITE" id="PS51711">
    <property type="entry name" value="G_FEOB"/>
    <property type="match status" value="1"/>
</dbReference>
<keyword evidence="10 13" id="KW-0342">GTP-binding</keyword>
<evidence type="ECO:0000256" key="3">
    <source>
        <dbReference type="ARBA" id="ARBA00022475"/>
    </source>
</evidence>
<keyword evidence="8" id="KW-0408">Iron</keyword>
<feature type="transmembrane region" description="Helical" evidence="15">
    <location>
        <begin position="420"/>
        <end position="438"/>
    </location>
</feature>
<dbReference type="Pfam" id="PF07664">
    <property type="entry name" value="FeoB_C"/>
    <property type="match status" value="1"/>
</dbReference>
<evidence type="ECO:0000256" key="12">
    <source>
        <dbReference type="NCBIfam" id="TIGR00437"/>
    </source>
</evidence>
<dbReference type="Proteomes" id="UP001529235">
    <property type="component" value="Unassembled WGS sequence"/>
</dbReference>
<dbReference type="PANTHER" id="PTHR43185">
    <property type="entry name" value="FERROUS IRON TRANSPORT PROTEIN B"/>
    <property type="match status" value="1"/>
</dbReference>
<dbReference type="InterPro" id="IPR003373">
    <property type="entry name" value="Fe2_transport_prot-B"/>
</dbReference>
<feature type="transmembrane region" description="Helical" evidence="15">
    <location>
        <begin position="542"/>
        <end position="563"/>
    </location>
</feature>
<keyword evidence="9" id="KW-0406">Ion transport</keyword>
<name>A0ABD4Z6A9_9CREN</name>
<dbReference type="GO" id="GO:0005525">
    <property type="term" value="F:GTP binding"/>
    <property type="evidence" value="ECO:0007669"/>
    <property type="project" value="UniProtKB-KW"/>
</dbReference>
<reference evidence="17 18" key="1">
    <citation type="submission" date="2023-05" db="EMBL/GenBank/DDBJ databases">
        <title>A new hyperthermophilic archaea 'Ignisphaera cupida' sp. nov. and description of the family 'Ignisphaeraceae' fam. nov.</title>
        <authorList>
            <person name="Podosokorskaya O.A."/>
            <person name="Elcheninov A.G."/>
            <person name="Klukina A."/>
            <person name="Merkel A.Y."/>
        </authorList>
    </citation>
    <scope>NUCLEOTIDE SEQUENCE [LARGE SCALE GENOMIC DNA]</scope>
    <source>
        <strain evidence="17 18">4213-co</strain>
    </source>
</reference>
<dbReference type="GO" id="GO:0015093">
    <property type="term" value="F:ferrous iron transmembrane transporter activity"/>
    <property type="evidence" value="ECO:0007669"/>
    <property type="project" value="UniProtKB-UniRule"/>
</dbReference>
<evidence type="ECO:0000256" key="15">
    <source>
        <dbReference type="SAM" id="Phobius"/>
    </source>
</evidence>
<feature type="binding site" evidence="14">
    <location>
        <position position="32"/>
    </location>
    <ligand>
        <name>Mg(2+)</name>
        <dbReference type="ChEBI" id="CHEBI:18420"/>
        <label>2</label>
    </ligand>
</feature>
<dbReference type="PANTHER" id="PTHR43185:SF1">
    <property type="entry name" value="FE(2+) TRANSPORTER FEOB"/>
    <property type="match status" value="1"/>
</dbReference>
<comment type="caution">
    <text evidence="17">The sequence shown here is derived from an EMBL/GenBank/DDBJ whole genome shotgun (WGS) entry which is preliminary data.</text>
</comment>
<keyword evidence="2" id="KW-0813">Transport</keyword>
<proteinExistence type="predicted"/>
<keyword evidence="18" id="KW-1185">Reference proteome</keyword>
<dbReference type="CDD" id="cd01879">
    <property type="entry name" value="FeoB"/>
    <property type="match status" value="1"/>
</dbReference>
<evidence type="ECO:0000313" key="17">
    <source>
        <dbReference type="EMBL" id="MDK6028754.1"/>
    </source>
</evidence>
<evidence type="ECO:0000256" key="4">
    <source>
        <dbReference type="ARBA" id="ARBA00022496"/>
    </source>
</evidence>
<evidence type="ECO:0000256" key="9">
    <source>
        <dbReference type="ARBA" id="ARBA00023065"/>
    </source>
</evidence>
<dbReference type="PRINTS" id="PR00326">
    <property type="entry name" value="GTP1OBG"/>
</dbReference>
<dbReference type="InterPro" id="IPR050860">
    <property type="entry name" value="FeoB_GTPase"/>
</dbReference>
<feature type="binding site" evidence="13">
    <location>
        <begin position="63"/>
        <end position="66"/>
    </location>
    <ligand>
        <name>GTP</name>
        <dbReference type="ChEBI" id="CHEBI:37565"/>
        <label>1</label>
    </ligand>
</feature>
<evidence type="ECO:0000256" key="13">
    <source>
        <dbReference type="PIRSR" id="PIRSR603373-1"/>
    </source>
</evidence>
<feature type="transmembrane region" description="Helical" evidence="15">
    <location>
        <begin position="646"/>
        <end position="667"/>
    </location>
</feature>
<dbReference type="InterPro" id="IPR006073">
    <property type="entry name" value="GTP-bd"/>
</dbReference>
<dbReference type="EMBL" id="JASNVW010000002">
    <property type="protein sequence ID" value="MDK6028754.1"/>
    <property type="molecule type" value="Genomic_DNA"/>
</dbReference>
<evidence type="ECO:0000256" key="6">
    <source>
        <dbReference type="ARBA" id="ARBA00022741"/>
    </source>
</evidence>
<feature type="transmembrane region" description="Helical" evidence="15">
    <location>
        <begin position="289"/>
        <end position="309"/>
    </location>
</feature>
<evidence type="ECO:0000259" key="16">
    <source>
        <dbReference type="PROSITE" id="PS51711"/>
    </source>
</evidence>
<feature type="transmembrane region" description="Helical" evidence="15">
    <location>
        <begin position="374"/>
        <end position="394"/>
    </location>
</feature>
<evidence type="ECO:0000256" key="1">
    <source>
        <dbReference type="ARBA" id="ARBA00004651"/>
    </source>
</evidence>
<evidence type="ECO:0000256" key="14">
    <source>
        <dbReference type="PIRSR" id="PIRSR603373-2"/>
    </source>
</evidence>
<keyword evidence="7 15" id="KW-1133">Transmembrane helix</keyword>
<sequence length="702" mass="76455">MANSYREQCDAVIAVAGQPNVGKSTLFNVLTGRMERVGNFPGTTVAMSIGRRRYKEKTLCFVDLPGVYDLKAVSLDEKIARDFIVFGDWDAVLVLVDLTTGLNGFYLAMQILQLTNRVVIALTKWDEVERLGIKVDLESLRKTLQVSVVPVSALKRTGIEELLNAITLLVESRETIGAKGIYIDYGQLENSLSVATKEIEKVFSNRNVDARGIAILLARGNVDIANRLGIGDIIKMFSNTSQVLGTSVDEFIVKRIYSFIESTFSNLILIKPVKELKEGVVYKIFQNPFSGFVATFTILFSAIFLAFAINTGFPITTILEALGLGDWASALEKYTISSAILTFFDYIKNIVYSSLAESHPILASMLANGIIEGVAVVSSFIPLILITLMLMSAIEDSGLGPLMAVSLHRFFARFGLSGRAIYPMFISLGCNVPGVLASRAALDDFERLEIIASASFIPCQARLIVLLAIVGFLFYGNPALQAIIVVGIYLGGAILYLVTAKIFRRGVFREKTSPELILELPKLHKPSFEVVWWNSWALTKHFIVRAGTVLILIVAIVWALTSFGSTGFVEDPTQSFAYDVGRAIGVVIKPLYGLSDDSSWKVGFALLTGFIAKENLLATLAVLTGVEESESGLALQSLGLTIPQGIAILVLFMYYIPCLATVATIYAESKSTKFTLLVVAYVVGVALIASLAVYGIASLIIH</sequence>
<dbReference type="InterPro" id="IPR011640">
    <property type="entry name" value="Fe2_transport_prot_B_C"/>
</dbReference>
<keyword evidence="11 15" id="KW-0472">Membrane</keyword>
<feature type="binding site" evidence="13">
    <location>
        <begin position="17"/>
        <end position="24"/>
    </location>
    <ligand>
        <name>GTP</name>
        <dbReference type="ChEBI" id="CHEBI:37565"/>
        <label>1</label>
    </ligand>
</feature>
<keyword evidence="4" id="KW-0410">Iron transport</keyword>
<protein>
    <recommendedName>
        <fullName evidence="12">Ferrous iron transport protein B</fullName>
    </recommendedName>
</protein>
<dbReference type="InterPro" id="IPR011642">
    <property type="entry name" value="Gate_dom"/>
</dbReference>
<dbReference type="Pfam" id="PF07670">
    <property type="entry name" value="Gate"/>
    <property type="match status" value="2"/>
</dbReference>
<evidence type="ECO:0000256" key="8">
    <source>
        <dbReference type="ARBA" id="ARBA00023004"/>
    </source>
</evidence>
<dbReference type="GO" id="GO:0005886">
    <property type="term" value="C:plasma membrane"/>
    <property type="evidence" value="ECO:0007669"/>
    <property type="project" value="UniProtKB-SubCell"/>
</dbReference>
<feature type="transmembrane region" description="Helical" evidence="15">
    <location>
        <begin position="480"/>
        <end position="499"/>
    </location>
</feature>
<dbReference type="Gene3D" id="3.40.50.300">
    <property type="entry name" value="P-loop containing nucleotide triphosphate hydrolases"/>
    <property type="match status" value="1"/>
</dbReference>
<feature type="domain" description="FeoB-type G" evidence="16">
    <location>
        <begin position="10"/>
        <end position="172"/>
    </location>
</feature>
<comment type="subcellular location">
    <subcellularLocation>
        <location evidence="1">Cell membrane</location>
        <topology evidence="1">Multi-pass membrane protein</topology>
    </subcellularLocation>
</comment>
<dbReference type="NCBIfam" id="TIGR00437">
    <property type="entry name" value="feoB"/>
    <property type="match status" value="1"/>
</dbReference>
<gene>
    <name evidence="17" type="primary">feoB</name>
    <name evidence="17" type="ORF">QPL79_05205</name>
</gene>
<feature type="transmembrane region" description="Helical" evidence="15">
    <location>
        <begin position="450"/>
        <end position="474"/>
    </location>
</feature>
<dbReference type="InterPro" id="IPR030389">
    <property type="entry name" value="G_FEOB_dom"/>
</dbReference>
<organism evidence="17 18">
    <name type="scientific">Ignisphaera cupida</name>
    <dbReference type="NCBI Taxonomy" id="3050454"/>
    <lineage>
        <taxon>Archaea</taxon>
        <taxon>Thermoproteota</taxon>
        <taxon>Thermoprotei</taxon>
        <taxon>Desulfurococcales</taxon>
        <taxon>Desulfurococcaceae</taxon>
        <taxon>Ignisphaera</taxon>
    </lineage>
</organism>
<accession>A0ABD4Z6A9</accession>
<evidence type="ECO:0000256" key="11">
    <source>
        <dbReference type="ARBA" id="ARBA00023136"/>
    </source>
</evidence>
<evidence type="ECO:0000313" key="18">
    <source>
        <dbReference type="Proteomes" id="UP001529235"/>
    </source>
</evidence>
<feature type="binding site" evidence="14">
    <location>
        <position position="31"/>
    </location>
    <ligand>
        <name>Mg(2+)</name>
        <dbReference type="ChEBI" id="CHEBI:18420"/>
        <label>2</label>
    </ligand>
</feature>
<keyword evidence="5 15" id="KW-0812">Transmembrane</keyword>
<dbReference type="RefSeq" id="WP_285273728.1">
    <property type="nucleotide sequence ID" value="NZ_JASNVW010000002.1"/>
</dbReference>
<dbReference type="Pfam" id="PF02421">
    <property type="entry name" value="FeoB_N"/>
    <property type="match status" value="1"/>
</dbReference>
<dbReference type="InterPro" id="IPR027417">
    <property type="entry name" value="P-loop_NTPase"/>
</dbReference>
<keyword evidence="6 13" id="KW-0547">Nucleotide-binding</keyword>
<evidence type="ECO:0000256" key="7">
    <source>
        <dbReference type="ARBA" id="ARBA00022989"/>
    </source>
</evidence>
<evidence type="ECO:0000256" key="2">
    <source>
        <dbReference type="ARBA" id="ARBA00022448"/>
    </source>
</evidence>
<keyword evidence="3" id="KW-1003">Cell membrane</keyword>
<keyword evidence="14" id="KW-0479">Metal-binding</keyword>
<evidence type="ECO:0000256" key="5">
    <source>
        <dbReference type="ARBA" id="ARBA00022692"/>
    </source>
</evidence>
<feature type="binding site" evidence="14">
    <location>
        <position position="28"/>
    </location>
    <ligand>
        <name>Mg(2+)</name>
        <dbReference type="ChEBI" id="CHEBI:18420"/>
        <label>2</label>
    </ligand>
</feature>
<dbReference type="AlphaFoldDB" id="A0ABD4Z6A9"/>
<evidence type="ECO:0000256" key="10">
    <source>
        <dbReference type="ARBA" id="ARBA00023134"/>
    </source>
</evidence>
<dbReference type="SUPFAM" id="SSF52540">
    <property type="entry name" value="P-loop containing nucleoside triphosphate hydrolases"/>
    <property type="match status" value="1"/>
</dbReference>
<feature type="transmembrane region" description="Helical" evidence="15">
    <location>
        <begin position="674"/>
        <end position="701"/>
    </location>
</feature>
<keyword evidence="14" id="KW-0460">Magnesium</keyword>